<evidence type="ECO:0000313" key="3">
    <source>
        <dbReference type="Proteomes" id="UP000030764"/>
    </source>
</evidence>
<sequence>MPTPQRQDQPYADFNVVKEVSRKLLFSLLDRIVGSKTLIWDADLMQPFDLITGFKDLQEHQVEHMLPLKVGCTVPDPKQTVIILVRPRLCHAAAIASVVKGLAKTRSELQCYLILVPHLSILLKHKLKELKVFDQLTSVEQLPVYFFALDKDLISMEMDALPGILVDNDIRTINTVAQALLHLEETFGTIGRVFCKGNIASEVWNTWKKLRDSQKVREMEPLINAVIIVDRVVDLVTPMVTQLSYEGLIDELYNIRCGSAKFPRANFTGDNASSSTADDYLKLSLNSSDVLYSELRDLNFSAVGPVLSKRIKALSAQLDQRHHATSIGEYRDFVKRLPSLQAERRSAATHTTIAEMIKEVTISDLFIETLSCEQAFLNCIDTNSLNSWILSCIHRNAPIFQVLRLICLQSLVGGGLKRKVFDQYRKELVQQYGYQHLMTLRRLEKAGLLKASGGPDAKAHSRLYSNICRTFMLICEEVDELNPEDISYVYSGFAPLIVRLCEQMNKPGWQHITENLEKIPGTVKIIDKIGEGLPSIGGKVVLVFFVGGVTLAEVSALRFLSSRTDQKFIVATTNVITGSRLLSSFSELAEAV</sequence>
<dbReference type="Gene3D" id="1.25.40.850">
    <property type="match status" value="1"/>
</dbReference>
<dbReference type="EMBL" id="KL363201">
    <property type="protein sequence ID" value="KFD55174.1"/>
    <property type="molecule type" value="Genomic_DNA"/>
</dbReference>
<dbReference type="InterPro" id="IPR043127">
    <property type="entry name" value="Sec-1-like_dom3a"/>
</dbReference>
<keyword evidence="3" id="KW-1185">Reference proteome</keyword>
<dbReference type="Proteomes" id="UP000030764">
    <property type="component" value="Unassembled WGS sequence"/>
</dbReference>
<dbReference type="InterPro" id="IPR036045">
    <property type="entry name" value="Sec1-like_sf"/>
</dbReference>
<dbReference type="Gene3D" id="3.90.830.10">
    <property type="entry name" value="Syntaxin Binding Protein 1, Chain A, domain 2"/>
    <property type="match status" value="1"/>
</dbReference>
<dbReference type="Pfam" id="PF00995">
    <property type="entry name" value="Sec1"/>
    <property type="match status" value="1"/>
</dbReference>
<dbReference type="AlphaFoldDB" id="A0A085MD78"/>
<comment type="similarity">
    <text evidence="1">Belongs to the STXBP/unc-18/SEC1 family.</text>
</comment>
<dbReference type="InterPro" id="IPR043154">
    <property type="entry name" value="Sec-1-like_dom1"/>
</dbReference>
<dbReference type="GO" id="GO:0016192">
    <property type="term" value="P:vesicle-mediated transport"/>
    <property type="evidence" value="ECO:0007669"/>
    <property type="project" value="InterPro"/>
</dbReference>
<dbReference type="InterPro" id="IPR043155">
    <property type="entry name" value="VPS33_dom3b"/>
</dbReference>
<reference evidence="2 3" key="1">
    <citation type="journal article" date="2014" name="Nat. Genet.">
        <title>Genome and transcriptome of the porcine whipworm Trichuris suis.</title>
        <authorList>
            <person name="Jex A.R."/>
            <person name="Nejsum P."/>
            <person name="Schwarz E.M."/>
            <person name="Hu L."/>
            <person name="Young N.D."/>
            <person name="Hall R.S."/>
            <person name="Korhonen P.K."/>
            <person name="Liao S."/>
            <person name="Thamsborg S."/>
            <person name="Xia J."/>
            <person name="Xu P."/>
            <person name="Wang S."/>
            <person name="Scheerlinck J.P."/>
            <person name="Hofmann A."/>
            <person name="Sternberg P.W."/>
            <person name="Wang J."/>
            <person name="Gasser R.B."/>
        </authorList>
    </citation>
    <scope>NUCLEOTIDE SEQUENCE [LARGE SCALE GENOMIC DNA]</scope>
    <source>
        <strain evidence="2">DCEP-RM93M</strain>
    </source>
</reference>
<evidence type="ECO:0000256" key="1">
    <source>
        <dbReference type="ARBA" id="ARBA00009884"/>
    </source>
</evidence>
<proteinExistence type="inferred from homology"/>
<organism evidence="2 3">
    <name type="scientific">Trichuris suis</name>
    <name type="common">pig whipworm</name>
    <dbReference type="NCBI Taxonomy" id="68888"/>
    <lineage>
        <taxon>Eukaryota</taxon>
        <taxon>Metazoa</taxon>
        <taxon>Ecdysozoa</taxon>
        <taxon>Nematoda</taxon>
        <taxon>Enoplea</taxon>
        <taxon>Dorylaimia</taxon>
        <taxon>Trichinellida</taxon>
        <taxon>Trichuridae</taxon>
        <taxon>Trichuris</taxon>
    </lineage>
</organism>
<dbReference type="Gene3D" id="3.40.50.2060">
    <property type="match status" value="1"/>
</dbReference>
<protein>
    <recommendedName>
        <fullName evidence="4">Sec1 family protein</fullName>
    </recommendedName>
</protein>
<evidence type="ECO:0000313" key="2">
    <source>
        <dbReference type="EMBL" id="KFD55174.1"/>
    </source>
</evidence>
<evidence type="ECO:0008006" key="4">
    <source>
        <dbReference type="Google" id="ProtNLM"/>
    </source>
</evidence>
<name>A0A085MD78_9BILA</name>
<dbReference type="InterPro" id="IPR001619">
    <property type="entry name" value="Sec1-like"/>
</dbReference>
<dbReference type="PANTHER" id="PTHR11679">
    <property type="entry name" value="VESICLE PROTEIN SORTING-ASSOCIATED"/>
    <property type="match status" value="1"/>
</dbReference>
<dbReference type="SUPFAM" id="SSF56815">
    <property type="entry name" value="Sec1/munc18-like (SM) proteins"/>
    <property type="match status" value="1"/>
</dbReference>
<accession>A0A085MD78</accession>
<gene>
    <name evidence="2" type="ORF">M513_03815</name>
</gene>
<dbReference type="InterPro" id="IPR027482">
    <property type="entry name" value="Sec1-like_dom2"/>
</dbReference>
<dbReference type="Gene3D" id="3.40.50.1910">
    <property type="match status" value="3"/>
</dbReference>